<keyword evidence="5" id="KW-0325">Glycoprotein</keyword>
<keyword evidence="2" id="KW-0719">Serine esterase</keyword>
<evidence type="ECO:0000313" key="9">
    <source>
        <dbReference type="Proteomes" id="UP000015102"/>
    </source>
</evidence>
<keyword evidence="3 6" id="KW-0378">Hydrolase</keyword>
<dbReference type="Pfam" id="PF00135">
    <property type="entry name" value="COesterase"/>
    <property type="match status" value="1"/>
</dbReference>
<feature type="domain" description="Carboxylesterase type B" evidence="7">
    <location>
        <begin position="23"/>
        <end position="521"/>
    </location>
</feature>
<dbReference type="GO" id="GO:0052689">
    <property type="term" value="F:carboxylic ester hydrolase activity"/>
    <property type="evidence" value="ECO:0007669"/>
    <property type="project" value="UniProtKB-KW"/>
</dbReference>
<dbReference type="InterPro" id="IPR029058">
    <property type="entry name" value="AB_hydrolase_fold"/>
</dbReference>
<dbReference type="InterPro" id="IPR050309">
    <property type="entry name" value="Type-B_Carboxylest/Lipase"/>
</dbReference>
<dbReference type="PANTHER" id="PTHR11559">
    <property type="entry name" value="CARBOXYLESTERASE"/>
    <property type="match status" value="1"/>
</dbReference>
<dbReference type="PROSITE" id="PS00941">
    <property type="entry name" value="CARBOXYLESTERASE_B_2"/>
    <property type="match status" value="1"/>
</dbReference>
<dbReference type="Proteomes" id="UP000015102">
    <property type="component" value="Unassembled WGS sequence"/>
</dbReference>
<evidence type="ECO:0000256" key="2">
    <source>
        <dbReference type="ARBA" id="ARBA00022487"/>
    </source>
</evidence>
<accession>T1GIJ0</accession>
<keyword evidence="9" id="KW-1185">Reference proteome</keyword>
<feature type="signal peptide" evidence="6">
    <location>
        <begin position="1"/>
        <end position="18"/>
    </location>
</feature>
<keyword evidence="6" id="KW-0732">Signal</keyword>
<evidence type="ECO:0000256" key="5">
    <source>
        <dbReference type="ARBA" id="ARBA00023180"/>
    </source>
</evidence>
<dbReference type="SUPFAM" id="SSF53474">
    <property type="entry name" value="alpha/beta-Hydrolases"/>
    <property type="match status" value="1"/>
</dbReference>
<sequence length="559" mass="63526">MYHLAWTVLIILSSRAFCSCNLVVTLKHGGSLSGIHLKTNKGHHIRSFLGIPYAIPPIGDLRFESPKPFPPWNGIRTATKDGSSCTQTFGFSPNDPIVGSEDCLYLNVYTPSLERIPKYGLPVMVWIHGGAWLIGSNDHKIYGPHYLLNNNVILVTINYRVGPLGFLSTETLDCPGNFGLKDQLEALRWIKTHISSFGGDSQSITVFGESAGSASVGYLMNSNQAKGLFHKAIKQSGAIFNSWAQPLREGVARSRALKMAELFKCDNKENTWKQIIRCLKKKDAIEITSKTNNFTEWMGYPFFDAFIYRDPRKDEIRSLDIPIIIGITTGEGLWSTAPILSNEKALEEVKTDVDYKFPLMLSYDHWDLDIQKEITEILENFYLKNGHNYNKFNHQNFTDMFSDSTFGAGVDEYLEKRLSKKAAPTFVYVFDFATDNSVTKLFANDDFYYGVAHGDDLQIFFPGIFGDREIPSKNLDIMRESLGKMWVNFATYGNPTPGNTEMKWEHSKTYPWNYARLGSLENDKLVVLKNEMGYARARYSLWKNLRPHIRSCECYHSEL</sequence>
<dbReference type="ESTHER" id="megsc-t1gij0">
    <property type="family name" value="Carb_B_Arthropoda"/>
</dbReference>
<dbReference type="AlphaFoldDB" id="T1GIJ0"/>
<dbReference type="InterPro" id="IPR019819">
    <property type="entry name" value="Carboxylesterase_B_CS"/>
</dbReference>
<evidence type="ECO:0000256" key="1">
    <source>
        <dbReference type="ARBA" id="ARBA00005964"/>
    </source>
</evidence>
<evidence type="ECO:0000256" key="4">
    <source>
        <dbReference type="ARBA" id="ARBA00023157"/>
    </source>
</evidence>
<evidence type="ECO:0000259" key="7">
    <source>
        <dbReference type="Pfam" id="PF00135"/>
    </source>
</evidence>
<dbReference type="STRING" id="36166.T1GIJ0"/>
<dbReference type="EC" id="3.1.1.-" evidence="6"/>
<evidence type="ECO:0000313" key="8">
    <source>
        <dbReference type="EnsemblMetazoa" id="MESCA003269-PA"/>
    </source>
</evidence>
<evidence type="ECO:0000256" key="6">
    <source>
        <dbReference type="RuleBase" id="RU361235"/>
    </source>
</evidence>
<dbReference type="OMA" id="HIRSCEC"/>
<name>T1GIJ0_MEGSC</name>
<protein>
    <recommendedName>
        <fullName evidence="6">Carboxylic ester hydrolase</fullName>
        <ecNumber evidence="6">3.1.1.-</ecNumber>
    </recommendedName>
</protein>
<keyword evidence="4" id="KW-1015">Disulfide bond</keyword>
<dbReference type="Gene3D" id="3.40.50.1820">
    <property type="entry name" value="alpha/beta hydrolase"/>
    <property type="match status" value="1"/>
</dbReference>
<reference evidence="9" key="1">
    <citation type="submission" date="2013-02" db="EMBL/GenBank/DDBJ databases">
        <authorList>
            <person name="Hughes D."/>
        </authorList>
    </citation>
    <scope>NUCLEOTIDE SEQUENCE</scope>
    <source>
        <strain>Durham</strain>
        <strain evidence="9">NC isolate 2 -- Noor lab</strain>
    </source>
</reference>
<dbReference type="PROSITE" id="PS00122">
    <property type="entry name" value="CARBOXYLESTERASE_B_1"/>
    <property type="match status" value="1"/>
</dbReference>
<dbReference type="EMBL" id="CAQQ02185756">
    <property type="status" value="NOT_ANNOTATED_CDS"/>
    <property type="molecule type" value="Genomic_DNA"/>
</dbReference>
<reference evidence="8" key="2">
    <citation type="submission" date="2015-06" db="UniProtKB">
        <authorList>
            <consortium name="EnsemblMetazoa"/>
        </authorList>
    </citation>
    <scope>IDENTIFICATION</scope>
</reference>
<dbReference type="InterPro" id="IPR019826">
    <property type="entry name" value="Carboxylesterase_B_AS"/>
</dbReference>
<dbReference type="EnsemblMetazoa" id="MESCA003269-RA">
    <property type="protein sequence ID" value="MESCA003269-PA"/>
    <property type="gene ID" value="MESCA003269"/>
</dbReference>
<dbReference type="InterPro" id="IPR002018">
    <property type="entry name" value="CarbesteraseB"/>
</dbReference>
<feature type="chain" id="PRO_5005147029" description="Carboxylic ester hydrolase" evidence="6">
    <location>
        <begin position="19"/>
        <end position="559"/>
    </location>
</feature>
<evidence type="ECO:0000256" key="3">
    <source>
        <dbReference type="ARBA" id="ARBA00022801"/>
    </source>
</evidence>
<dbReference type="HOGENOM" id="CLU_006586_13_2_1"/>
<comment type="similarity">
    <text evidence="1 6">Belongs to the type-B carboxylesterase/lipase family.</text>
</comment>
<organism evidence="8 9">
    <name type="scientific">Megaselia scalaris</name>
    <name type="common">Humpbacked fly</name>
    <name type="synonym">Phora scalaris</name>
    <dbReference type="NCBI Taxonomy" id="36166"/>
    <lineage>
        <taxon>Eukaryota</taxon>
        <taxon>Metazoa</taxon>
        <taxon>Ecdysozoa</taxon>
        <taxon>Arthropoda</taxon>
        <taxon>Hexapoda</taxon>
        <taxon>Insecta</taxon>
        <taxon>Pterygota</taxon>
        <taxon>Neoptera</taxon>
        <taxon>Endopterygota</taxon>
        <taxon>Diptera</taxon>
        <taxon>Brachycera</taxon>
        <taxon>Muscomorpha</taxon>
        <taxon>Platypezoidea</taxon>
        <taxon>Phoridae</taxon>
        <taxon>Megaseliini</taxon>
        <taxon>Megaselia</taxon>
    </lineage>
</organism>
<proteinExistence type="inferred from homology"/>